<evidence type="ECO:0000313" key="2">
    <source>
        <dbReference type="Proteomes" id="UP000308489"/>
    </source>
</evidence>
<dbReference type="Pfam" id="PF02620">
    <property type="entry name" value="YceD"/>
    <property type="match status" value="1"/>
</dbReference>
<evidence type="ECO:0000313" key="1">
    <source>
        <dbReference type="EMBL" id="VTQ90050.1"/>
    </source>
</evidence>
<dbReference type="AlphaFoldDB" id="A0A4U9RMG0"/>
<dbReference type="PANTHER" id="PTHR34374:SF1">
    <property type="entry name" value="LARGE RIBOSOMAL RNA SUBUNIT ACCUMULATION PROTEIN YCED HOMOLOG 1, CHLOROPLASTIC"/>
    <property type="match status" value="1"/>
</dbReference>
<dbReference type="InterPro" id="IPR003772">
    <property type="entry name" value="YceD"/>
</dbReference>
<accession>A0A4U9RMG0</accession>
<dbReference type="Proteomes" id="UP000308489">
    <property type="component" value="Chromosome 1"/>
</dbReference>
<organism evidence="1 2">
    <name type="scientific">Hathewaya histolytica</name>
    <name type="common">Clostridium histolyticum</name>
    <dbReference type="NCBI Taxonomy" id="1498"/>
    <lineage>
        <taxon>Bacteria</taxon>
        <taxon>Bacillati</taxon>
        <taxon>Bacillota</taxon>
        <taxon>Clostridia</taxon>
        <taxon>Eubacteriales</taxon>
        <taxon>Clostridiaceae</taxon>
        <taxon>Hathewaya</taxon>
    </lineage>
</organism>
<dbReference type="KEGG" id="hhw:NCTC503_01525"/>
<dbReference type="RefSeq" id="WP_171012013.1">
    <property type="nucleotide sequence ID" value="NZ_CBCSDB010000007.1"/>
</dbReference>
<dbReference type="PANTHER" id="PTHR34374">
    <property type="entry name" value="LARGE RIBOSOMAL RNA SUBUNIT ACCUMULATION PROTEIN YCED HOMOLOG 1, CHLOROPLASTIC"/>
    <property type="match status" value="1"/>
</dbReference>
<name>A0A4U9RMG0_HATHI</name>
<dbReference type="EMBL" id="LR590481">
    <property type="protein sequence ID" value="VTQ90050.1"/>
    <property type="molecule type" value="Genomic_DNA"/>
</dbReference>
<keyword evidence="2" id="KW-1185">Reference proteome</keyword>
<gene>
    <name evidence="1" type="ORF">NCTC503_01525</name>
</gene>
<sequence length="172" mass="19824">MKFDLIQLFNGKKEKITVHTVIEKDKLSLGEEIIDYKSPITIEGNFRKKGNQYIFNGKFNTSLLLDCSRCLKQFEQKINMDVEEIFSKEPIKDEKIIENNIVDLYEIVEETLVMNLPIKKLCRDTCKGLCTNCGINLNTSSCKCSEVTEDVEEQPLLDPRLAKLKNLLDDNK</sequence>
<reference evidence="1 2" key="1">
    <citation type="submission" date="2019-05" db="EMBL/GenBank/DDBJ databases">
        <authorList>
            <consortium name="Pathogen Informatics"/>
        </authorList>
    </citation>
    <scope>NUCLEOTIDE SEQUENCE [LARGE SCALE GENOMIC DNA]</scope>
    <source>
        <strain evidence="1 2">NCTC503</strain>
    </source>
</reference>
<proteinExistence type="predicted"/>
<protein>
    <submittedName>
        <fullName evidence="1">Putative metal-binding protein, possibly nucleic-acid binding protein</fullName>
    </submittedName>
</protein>